<sequence>MRWVRQDGKGDPRLGAIGGSYGGGYQFVGAFESLRLCGKPIFDALAPQVTWHDVSQSLAPEGVPRTTWALSLAAGSLPSDALIPDVYKALVEGALTGNWPDGSGPLRTNMVKYFKKNGPRWHVRHGRKLDIPVLLGQGTTDTLFPLQQGLANWKRSLTPRARKHSIFVGYNGGHTLPAIFPRGVDVKSDPCSKKLAGGDFTRLTLRFFDKALRGRDTDLRGYGRVHLATPTSTCLTVGSVRATKRYDVGKVATTTAVGLPLPFRVAKGPIRVAGTPYLTGKVTARGVDNRAFYGLAIGTSPLDAKLVQNNVLPINEPRSVTDARRHVDLPSVAVNVPKGQNLYLMATAISDTFPLMGSRLPGVIVIDDTVVHLPVIKR</sequence>
<protein>
    <submittedName>
        <fullName evidence="1">Peptidase S15</fullName>
    </submittedName>
</protein>
<keyword evidence="2" id="KW-1185">Reference proteome</keyword>
<dbReference type="InterPro" id="IPR029058">
    <property type="entry name" value="AB_hydrolase_fold"/>
</dbReference>
<dbReference type="KEGG" id="sgrg:L0C25_10245"/>
<accession>A0AA46YM77</accession>
<proteinExistence type="predicted"/>
<dbReference type="RefSeq" id="WP_271636396.1">
    <property type="nucleotide sequence ID" value="NZ_CP094970.1"/>
</dbReference>
<dbReference type="EMBL" id="CP094970">
    <property type="protein sequence ID" value="UYM07422.1"/>
    <property type="molecule type" value="Genomic_DNA"/>
</dbReference>
<dbReference type="AlphaFoldDB" id="A0AA46YM77"/>
<dbReference type="Gene3D" id="3.40.50.1820">
    <property type="entry name" value="alpha/beta hydrolase"/>
    <property type="match status" value="1"/>
</dbReference>
<dbReference type="Proteomes" id="UP001164390">
    <property type="component" value="Chromosome"/>
</dbReference>
<evidence type="ECO:0000313" key="2">
    <source>
        <dbReference type="Proteomes" id="UP001164390"/>
    </source>
</evidence>
<organism evidence="1 2">
    <name type="scientific">Solicola gregarius</name>
    <dbReference type="NCBI Taxonomy" id="2908642"/>
    <lineage>
        <taxon>Bacteria</taxon>
        <taxon>Bacillati</taxon>
        <taxon>Actinomycetota</taxon>
        <taxon>Actinomycetes</taxon>
        <taxon>Propionibacteriales</taxon>
        <taxon>Nocardioidaceae</taxon>
        <taxon>Solicola</taxon>
    </lineage>
</organism>
<dbReference type="SUPFAM" id="SSF53474">
    <property type="entry name" value="alpha/beta-Hydrolases"/>
    <property type="match status" value="1"/>
</dbReference>
<name>A0AA46YM77_9ACTN</name>
<evidence type="ECO:0000313" key="1">
    <source>
        <dbReference type="EMBL" id="UYM07422.1"/>
    </source>
</evidence>
<gene>
    <name evidence="1" type="ORF">L0C25_10245</name>
</gene>
<reference evidence="1" key="1">
    <citation type="submission" date="2022-01" db="EMBL/GenBank/DDBJ databases">
        <title>Nocardioidaceae gen. sp. A5X3R13.</title>
        <authorList>
            <person name="Lopez Marin M.A."/>
            <person name="Uhlik O."/>
        </authorList>
    </citation>
    <scope>NUCLEOTIDE SEQUENCE</scope>
    <source>
        <strain evidence="1">A5X3R13</strain>
    </source>
</reference>